<organism evidence="2 3">
    <name type="scientific">Alkalilimnicola ehrlichii</name>
    <dbReference type="NCBI Taxonomy" id="351052"/>
    <lineage>
        <taxon>Bacteria</taxon>
        <taxon>Pseudomonadati</taxon>
        <taxon>Pseudomonadota</taxon>
        <taxon>Gammaproteobacteria</taxon>
        <taxon>Chromatiales</taxon>
        <taxon>Ectothiorhodospiraceae</taxon>
        <taxon>Alkalilimnicola</taxon>
    </lineage>
</organism>
<dbReference type="RefSeq" id="WP_116303491.1">
    <property type="nucleotide sequence ID" value="NZ_NFZV01000022.1"/>
</dbReference>
<reference evidence="3" key="1">
    <citation type="submission" date="2017-05" db="EMBL/GenBank/DDBJ databases">
        <authorList>
            <person name="Sharma S."/>
            <person name="Sidhu C."/>
            <person name="Pinnaka A.K."/>
        </authorList>
    </citation>
    <scope>NUCLEOTIDE SEQUENCE [LARGE SCALE GENOMIC DNA]</scope>
    <source>
        <strain evidence="3">AK93</strain>
    </source>
</reference>
<name>A0A3E0WMG8_9GAMM</name>
<feature type="transmembrane region" description="Helical" evidence="1">
    <location>
        <begin position="381"/>
        <end position="401"/>
    </location>
</feature>
<evidence type="ECO:0000313" key="2">
    <source>
        <dbReference type="EMBL" id="RFA33257.1"/>
    </source>
</evidence>
<dbReference type="AlphaFoldDB" id="A0A3E0WMG8"/>
<keyword evidence="3" id="KW-1185">Reference proteome</keyword>
<keyword evidence="1" id="KW-0472">Membrane</keyword>
<evidence type="ECO:0000256" key="1">
    <source>
        <dbReference type="SAM" id="Phobius"/>
    </source>
</evidence>
<proteinExistence type="predicted"/>
<sequence>MTEQDRPGWAGLQAPPWLWIWIALFIWRAPDWFSHFRGSIRALLSIPYTGELYSSGFSRLVLTPTILEALPTATLALAIIALLFPQLRARWVERRYALAELSKDYPSAAVREVQTFIHERAPRVEIKWQLAESRRIARVYPTRYTNDTLAIFGGLLRVWRRNRPAGEAILLHELAHHRHRDAILMGVASPLRALVGLWVPVALGLALLVWAVESAGILATQPLPGGDSPLREILGRLFLQIIPALVPIIITVLLWTLALFIVPVVGVWCAELNADRFAIARESKPGALSHWLSQQREPERRMGWLVQRIAHPPLGLRCWMAHNAHRPVSLVILLLLFPAAYVVRLTLLIVWGVLAHLVGGMPASQLAETVPRWIASYLDSMAYTLTLLGVAMLLWPLLVALRRRLQWARTHWTLYWALGLVLCLPLLIGRLQPDPCVAVGATIATDKAWYRPGELVVIQYSGLPGNEQDWVTVVRHGAPVDDWGEWQFTGGTTSGEHTIVISEPGRYEARVFFDWPTCGFDIKARTVFAVTTRQGG</sequence>
<keyword evidence="1" id="KW-0812">Transmembrane</keyword>
<keyword evidence="1" id="KW-1133">Transmembrane helix</keyword>
<feature type="transmembrane region" description="Helical" evidence="1">
    <location>
        <begin position="61"/>
        <end position="84"/>
    </location>
</feature>
<accession>A0A3E0WMG8</accession>
<dbReference type="EMBL" id="NFZW01000022">
    <property type="protein sequence ID" value="RFA33257.1"/>
    <property type="molecule type" value="Genomic_DNA"/>
</dbReference>
<dbReference type="OrthoDB" id="8532199at2"/>
<gene>
    <name evidence="2" type="ORF">CAL65_17975</name>
</gene>
<protein>
    <recommendedName>
        <fullName evidence="4">Peptidase M48 domain-containing protein</fullName>
    </recommendedName>
</protein>
<feature type="transmembrane region" description="Helical" evidence="1">
    <location>
        <begin position="413"/>
        <end position="431"/>
    </location>
</feature>
<feature type="transmembrane region" description="Helical" evidence="1">
    <location>
        <begin position="237"/>
        <end position="270"/>
    </location>
</feature>
<feature type="transmembrane region" description="Helical" evidence="1">
    <location>
        <begin position="193"/>
        <end position="217"/>
    </location>
</feature>
<feature type="transmembrane region" description="Helical" evidence="1">
    <location>
        <begin position="7"/>
        <end position="27"/>
    </location>
</feature>
<evidence type="ECO:0000313" key="3">
    <source>
        <dbReference type="Proteomes" id="UP000256763"/>
    </source>
</evidence>
<dbReference type="Proteomes" id="UP000256763">
    <property type="component" value="Unassembled WGS sequence"/>
</dbReference>
<feature type="transmembrane region" description="Helical" evidence="1">
    <location>
        <begin position="330"/>
        <end position="354"/>
    </location>
</feature>
<comment type="caution">
    <text evidence="2">The sequence shown here is derived from an EMBL/GenBank/DDBJ whole genome shotgun (WGS) entry which is preliminary data.</text>
</comment>
<evidence type="ECO:0008006" key="4">
    <source>
        <dbReference type="Google" id="ProtNLM"/>
    </source>
</evidence>